<protein>
    <submittedName>
        <fullName evidence="1">Uncharacterized protein</fullName>
    </submittedName>
</protein>
<reference evidence="1 2" key="1">
    <citation type="submission" date="2017-04" db="EMBL/GenBank/DDBJ databases">
        <title>Genome Announcement: Closed genomes of Ralstonia solanacearum strains K60, UW551, and UW700.</title>
        <authorList>
            <person name="Hayes M."/>
            <person name="Macintyre A.M."/>
            <person name="Allen C."/>
        </authorList>
    </citation>
    <scope>NUCLEOTIDE SEQUENCE [LARGE SCALE GENOMIC DNA]</scope>
    <source>
        <strain evidence="1 2">UW25</strain>
    </source>
</reference>
<gene>
    <name evidence="1" type="ORF">B7R77_10420</name>
</gene>
<dbReference type="InterPro" id="IPR008922">
    <property type="entry name" value="Di-copper_centre_dom_sf"/>
</dbReference>
<dbReference type="AlphaFoldDB" id="A0AAP8D4C0"/>
<dbReference type="SUPFAM" id="SSF48056">
    <property type="entry name" value="Di-copper centre-containing domain"/>
    <property type="match status" value="1"/>
</dbReference>
<dbReference type="PROSITE" id="PS51318">
    <property type="entry name" value="TAT"/>
    <property type="match status" value="1"/>
</dbReference>
<evidence type="ECO:0000313" key="2">
    <source>
        <dbReference type="Proteomes" id="UP000216164"/>
    </source>
</evidence>
<evidence type="ECO:0000313" key="1">
    <source>
        <dbReference type="EMBL" id="OYQ13624.1"/>
    </source>
</evidence>
<dbReference type="Proteomes" id="UP000216164">
    <property type="component" value="Unassembled WGS sequence"/>
</dbReference>
<name>A0AAP8D4C0_RALSL</name>
<sequence length="129" mass="14206">MKIDESGLQSEGRRRFLHAGVATAGAAWLPATGAIGQTSAKYRRVNVNDPVRGPQVLASYKKAIKAMLALPPTDPRNWYRIALTHTLDCPHGNCSAPYRRTAFPRAQFCPLHHPPAKDGCRERRGANPH</sequence>
<comment type="caution">
    <text evidence="1">The sequence shown here is derived from an EMBL/GenBank/DDBJ whole genome shotgun (WGS) entry which is preliminary data.</text>
</comment>
<proteinExistence type="predicted"/>
<dbReference type="RefSeq" id="WP_003270871.1">
    <property type="nucleotide sequence ID" value="NZ_NCTK01000001.1"/>
</dbReference>
<organism evidence="1 2">
    <name type="scientific">Ralstonia solanacearum K60</name>
    <dbReference type="NCBI Taxonomy" id="1091042"/>
    <lineage>
        <taxon>Bacteria</taxon>
        <taxon>Pseudomonadati</taxon>
        <taxon>Pseudomonadota</taxon>
        <taxon>Betaproteobacteria</taxon>
        <taxon>Burkholderiales</taxon>
        <taxon>Burkholderiaceae</taxon>
        <taxon>Ralstonia</taxon>
        <taxon>Ralstonia solanacearum species complex</taxon>
    </lineage>
</organism>
<accession>A0AAP8D4C0</accession>
<dbReference type="InterPro" id="IPR006311">
    <property type="entry name" value="TAT_signal"/>
</dbReference>
<dbReference type="Gene3D" id="1.10.1280.10">
    <property type="entry name" value="Di-copper center containing domain from catechol oxidase"/>
    <property type="match status" value="1"/>
</dbReference>
<dbReference type="EMBL" id="NCTK01000001">
    <property type="protein sequence ID" value="OYQ13624.1"/>
    <property type="molecule type" value="Genomic_DNA"/>
</dbReference>